<evidence type="ECO:0000259" key="7">
    <source>
        <dbReference type="Pfam" id="PF14322"/>
    </source>
</evidence>
<keyword evidence="4" id="KW-0472">Membrane</keyword>
<evidence type="ECO:0000256" key="5">
    <source>
        <dbReference type="ARBA" id="ARBA00023237"/>
    </source>
</evidence>
<keyword evidence="3" id="KW-0732">Signal</keyword>
<keyword evidence="9" id="KW-1185">Reference proteome</keyword>
<dbReference type="SUPFAM" id="SSF48452">
    <property type="entry name" value="TPR-like"/>
    <property type="match status" value="1"/>
</dbReference>
<keyword evidence="5" id="KW-0998">Cell outer membrane</keyword>
<dbReference type="STRING" id="551995.SAMN05192574_102294"/>
<evidence type="ECO:0000256" key="4">
    <source>
        <dbReference type="ARBA" id="ARBA00023136"/>
    </source>
</evidence>
<evidence type="ECO:0000313" key="9">
    <source>
        <dbReference type="Proteomes" id="UP000198942"/>
    </source>
</evidence>
<sequence length="446" mass="49888">MKTTHTLLILLIIPVFSCKKQLETKPSSVLQVPVTVSDFQAILNNTNNLSPGNPLAGTAGADEGFVTDPTYATGTLTERNTYIWDRNVFNDNARNDWSLSYNIVYISNIALEGVSKYGDETEQWSNIKGQASFFRGSAYYQLAQEFCKPYDAQTANTDPGIVLRHTADLNAKSVRSTVAASYAQIIADLSIAAKLLPVDVPTKTRPGKAAAYSMLARTYLSMRIYDKAGLYADSCLQLNGKLLDYNQLTPTSSPSFTRFNDEVIFYAIVFPTAMLLPNKYLVDTTLYTSYDASDLRKKLFFKALNGTPYFTFNGSYDGSIILFSGTSTDEMYLIRAESYARAGNTTACLADLNTLKKNRYQKTGFLPFTANDAGEALKLVLLERRRELCFRGLRWTDLRRLNKEPAYQTTLEKSVNGHKYILMPNDARYTWPIPQDVINNTGITQN</sequence>
<dbReference type="OrthoDB" id="653598at2"/>
<reference evidence="9" key="1">
    <citation type="submission" date="2016-10" db="EMBL/GenBank/DDBJ databases">
        <authorList>
            <person name="Varghese N."/>
            <person name="Submissions S."/>
        </authorList>
    </citation>
    <scope>NUCLEOTIDE SEQUENCE [LARGE SCALE GENOMIC DNA]</scope>
    <source>
        <strain evidence="9">Gh-48</strain>
    </source>
</reference>
<evidence type="ECO:0000256" key="1">
    <source>
        <dbReference type="ARBA" id="ARBA00004442"/>
    </source>
</evidence>
<feature type="domain" description="SusD-like N-terminal" evidence="7">
    <location>
        <begin position="22"/>
        <end position="220"/>
    </location>
</feature>
<dbReference type="Pfam" id="PF14322">
    <property type="entry name" value="SusD-like_3"/>
    <property type="match status" value="1"/>
</dbReference>
<protein>
    <submittedName>
        <fullName evidence="8">SusD family protein</fullName>
    </submittedName>
</protein>
<comment type="similarity">
    <text evidence="2">Belongs to the SusD family.</text>
</comment>
<evidence type="ECO:0000256" key="3">
    <source>
        <dbReference type="ARBA" id="ARBA00022729"/>
    </source>
</evidence>
<dbReference type="Proteomes" id="UP000198942">
    <property type="component" value="Unassembled WGS sequence"/>
</dbReference>
<evidence type="ECO:0000313" key="8">
    <source>
        <dbReference type="EMBL" id="SEN04875.1"/>
    </source>
</evidence>
<organism evidence="8 9">
    <name type="scientific">Mucilaginibacter gossypiicola</name>
    <dbReference type="NCBI Taxonomy" id="551995"/>
    <lineage>
        <taxon>Bacteria</taxon>
        <taxon>Pseudomonadati</taxon>
        <taxon>Bacteroidota</taxon>
        <taxon>Sphingobacteriia</taxon>
        <taxon>Sphingobacteriales</taxon>
        <taxon>Sphingobacteriaceae</taxon>
        <taxon>Mucilaginibacter</taxon>
    </lineage>
</organism>
<dbReference type="AlphaFoldDB" id="A0A1H8DCQ1"/>
<dbReference type="InterPro" id="IPR012944">
    <property type="entry name" value="SusD_RagB_dom"/>
</dbReference>
<evidence type="ECO:0000259" key="6">
    <source>
        <dbReference type="Pfam" id="PF07980"/>
    </source>
</evidence>
<name>A0A1H8DCQ1_9SPHI</name>
<comment type="subcellular location">
    <subcellularLocation>
        <location evidence="1">Cell outer membrane</location>
    </subcellularLocation>
</comment>
<dbReference type="GO" id="GO:0009279">
    <property type="term" value="C:cell outer membrane"/>
    <property type="evidence" value="ECO:0007669"/>
    <property type="project" value="UniProtKB-SubCell"/>
</dbReference>
<dbReference type="InterPro" id="IPR033985">
    <property type="entry name" value="SusD-like_N"/>
</dbReference>
<dbReference type="RefSeq" id="WP_091209355.1">
    <property type="nucleotide sequence ID" value="NZ_FOCL01000002.1"/>
</dbReference>
<dbReference type="Gene3D" id="1.25.40.390">
    <property type="match status" value="1"/>
</dbReference>
<accession>A0A1H8DCQ1</accession>
<proteinExistence type="inferred from homology"/>
<dbReference type="InterPro" id="IPR011990">
    <property type="entry name" value="TPR-like_helical_dom_sf"/>
</dbReference>
<feature type="domain" description="RagB/SusD" evidence="6">
    <location>
        <begin position="330"/>
        <end position="446"/>
    </location>
</feature>
<dbReference type="Pfam" id="PF07980">
    <property type="entry name" value="SusD_RagB"/>
    <property type="match status" value="1"/>
</dbReference>
<gene>
    <name evidence="8" type="ORF">SAMN05192574_102294</name>
</gene>
<dbReference type="EMBL" id="FOCL01000002">
    <property type="protein sequence ID" value="SEN04875.1"/>
    <property type="molecule type" value="Genomic_DNA"/>
</dbReference>
<evidence type="ECO:0000256" key="2">
    <source>
        <dbReference type="ARBA" id="ARBA00006275"/>
    </source>
</evidence>